<name>A0A392TCQ9_9FABA</name>
<keyword evidence="1" id="KW-0472">Membrane</keyword>
<dbReference type="Proteomes" id="UP000265520">
    <property type="component" value="Unassembled WGS sequence"/>
</dbReference>
<sequence length="62" mass="7144">MCWTHPSIWVQTRPFLVFGCFGVLVPFDSLMFQVLRFVDIKASGLPPLQHRLLIRLRPCGCV</sequence>
<keyword evidence="3" id="KW-1185">Reference proteome</keyword>
<reference evidence="2 3" key="1">
    <citation type="journal article" date="2018" name="Front. Plant Sci.">
        <title>Red Clover (Trifolium pratense) and Zigzag Clover (T. medium) - A Picture of Genomic Similarities and Differences.</title>
        <authorList>
            <person name="Dluhosova J."/>
            <person name="Istvanek J."/>
            <person name="Nedelnik J."/>
            <person name="Repkova J."/>
        </authorList>
    </citation>
    <scope>NUCLEOTIDE SEQUENCE [LARGE SCALE GENOMIC DNA]</scope>
    <source>
        <strain evidence="3">cv. 10/8</strain>
        <tissue evidence="2">Leaf</tissue>
    </source>
</reference>
<evidence type="ECO:0000256" key="1">
    <source>
        <dbReference type="SAM" id="Phobius"/>
    </source>
</evidence>
<evidence type="ECO:0000313" key="3">
    <source>
        <dbReference type="Proteomes" id="UP000265520"/>
    </source>
</evidence>
<organism evidence="2 3">
    <name type="scientific">Trifolium medium</name>
    <dbReference type="NCBI Taxonomy" id="97028"/>
    <lineage>
        <taxon>Eukaryota</taxon>
        <taxon>Viridiplantae</taxon>
        <taxon>Streptophyta</taxon>
        <taxon>Embryophyta</taxon>
        <taxon>Tracheophyta</taxon>
        <taxon>Spermatophyta</taxon>
        <taxon>Magnoliopsida</taxon>
        <taxon>eudicotyledons</taxon>
        <taxon>Gunneridae</taxon>
        <taxon>Pentapetalae</taxon>
        <taxon>rosids</taxon>
        <taxon>fabids</taxon>
        <taxon>Fabales</taxon>
        <taxon>Fabaceae</taxon>
        <taxon>Papilionoideae</taxon>
        <taxon>50 kb inversion clade</taxon>
        <taxon>NPAAA clade</taxon>
        <taxon>Hologalegina</taxon>
        <taxon>IRL clade</taxon>
        <taxon>Trifolieae</taxon>
        <taxon>Trifolium</taxon>
    </lineage>
</organism>
<dbReference type="EMBL" id="LXQA010554345">
    <property type="protein sequence ID" value="MCI58943.1"/>
    <property type="molecule type" value="Genomic_DNA"/>
</dbReference>
<comment type="caution">
    <text evidence="2">The sequence shown here is derived from an EMBL/GenBank/DDBJ whole genome shotgun (WGS) entry which is preliminary data.</text>
</comment>
<keyword evidence="1" id="KW-1133">Transmembrane helix</keyword>
<dbReference type="AlphaFoldDB" id="A0A392TCQ9"/>
<proteinExistence type="predicted"/>
<feature type="non-terminal residue" evidence="2">
    <location>
        <position position="62"/>
    </location>
</feature>
<feature type="transmembrane region" description="Helical" evidence="1">
    <location>
        <begin position="15"/>
        <end position="35"/>
    </location>
</feature>
<accession>A0A392TCQ9</accession>
<evidence type="ECO:0000313" key="2">
    <source>
        <dbReference type="EMBL" id="MCI58943.1"/>
    </source>
</evidence>
<protein>
    <submittedName>
        <fullName evidence="2">Uncharacterized protein</fullName>
    </submittedName>
</protein>
<keyword evidence="1" id="KW-0812">Transmembrane</keyword>